<accession>A0AAD1U4R0</accession>
<gene>
    <name evidence="1" type="ORF">ECRASSUSDP1_LOCUS529</name>
</gene>
<dbReference type="Proteomes" id="UP001295684">
    <property type="component" value="Unassembled WGS sequence"/>
</dbReference>
<name>A0AAD1U4R0_EUPCR</name>
<evidence type="ECO:0000313" key="1">
    <source>
        <dbReference type="EMBL" id="CAI2359243.1"/>
    </source>
</evidence>
<organism evidence="1 2">
    <name type="scientific">Euplotes crassus</name>
    <dbReference type="NCBI Taxonomy" id="5936"/>
    <lineage>
        <taxon>Eukaryota</taxon>
        <taxon>Sar</taxon>
        <taxon>Alveolata</taxon>
        <taxon>Ciliophora</taxon>
        <taxon>Intramacronucleata</taxon>
        <taxon>Spirotrichea</taxon>
        <taxon>Hypotrichia</taxon>
        <taxon>Euplotida</taxon>
        <taxon>Euplotidae</taxon>
        <taxon>Moneuplotes</taxon>
    </lineage>
</organism>
<reference evidence="1" key="1">
    <citation type="submission" date="2023-07" db="EMBL/GenBank/DDBJ databases">
        <authorList>
            <consortium name="AG Swart"/>
            <person name="Singh M."/>
            <person name="Singh A."/>
            <person name="Seah K."/>
            <person name="Emmerich C."/>
        </authorList>
    </citation>
    <scope>NUCLEOTIDE SEQUENCE</scope>
    <source>
        <strain evidence="1">DP1</strain>
    </source>
</reference>
<sequence length="292" mass="34068">MEDCLEKNGLVRFRKELDGKNEQKMALKDKFNKPNEKRNLKLNQTATNNVKKEYDCSLPTERRILCASPPSSLSKYRKKLPKTTLRMHGEKKQKEQRGRILSPISFKILHPNLLSLELKGNSEKYKITRKMRKTPLDNLKSRIRSLSPKMKRLTQQAFSNTSVKSTRMKKCKKKSKAEEYEKLSNHQSIPFEEDMQKVFGYMMTKFDSFHSKISDLKSRPGLCRSPFILNRKLEKLQSSKEKQGSIKMSNYRTRCNVKTSIVFSNNFMKDHSLKEQGGRNQAVESSLKITSY</sequence>
<comment type="caution">
    <text evidence="1">The sequence shown here is derived from an EMBL/GenBank/DDBJ whole genome shotgun (WGS) entry which is preliminary data.</text>
</comment>
<keyword evidence="2" id="KW-1185">Reference proteome</keyword>
<evidence type="ECO:0000313" key="2">
    <source>
        <dbReference type="Proteomes" id="UP001295684"/>
    </source>
</evidence>
<dbReference type="EMBL" id="CAMPGE010000498">
    <property type="protein sequence ID" value="CAI2359243.1"/>
    <property type="molecule type" value="Genomic_DNA"/>
</dbReference>
<protein>
    <submittedName>
        <fullName evidence="1">Uncharacterized protein</fullName>
    </submittedName>
</protein>
<dbReference type="AlphaFoldDB" id="A0AAD1U4R0"/>
<proteinExistence type="predicted"/>